<protein>
    <recommendedName>
        <fullName evidence="3">Transcriptional regulator</fullName>
    </recommendedName>
</protein>
<gene>
    <name evidence="1" type="ORF">GGQ67_003719</name>
</gene>
<organism evidence="1 2">
    <name type="scientific">Rhizobium metallidurans</name>
    <dbReference type="NCBI Taxonomy" id="1265931"/>
    <lineage>
        <taxon>Bacteria</taxon>
        <taxon>Pseudomonadati</taxon>
        <taxon>Pseudomonadota</taxon>
        <taxon>Alphaproteobacteria</taxon>
        <taxon>Hyphomicrobiales</taxon>
        <taxon>Rhizobiaceae</taxon>
        <taxon>Rhizobium/Agrobacterium group</taxon>
        <taxon>Rhizobium</taxon>
    </lineage>
</organism>
<evidence type="ECO:0000313" key="2">
    <source>
        <dbReference type="Proteomes" id="UP000582090"/>
    </source>
</evidence>
<dbReference type="RefSeq" id="WP_183901542.1">
    <property type="nucleotide sequence ID" value="NZ_JACIDW010000013.1"/>
</dbReference>
<dbReference type="Proteomes" id="UP000582090">
    <property type="component" value="Unassembled WGS sequence"/>
</dbReference>
<accession>A0A7W6GBT4</accession>
<comment type="caution">
    <text evidence="1">The sequence shown here is derived from an EMBL/GenBank/DDBJ whole genome shotgun (WGS) entry which is preliminary data.</text>
</comment>
<evidence type="ECO:0000313" key="1">
    <source>
        <dbReference type="EMBL" id="MBB3966038.1"/>
    </source>
</evidence>
<keyword evidence="2" id="KW-1185">Reference proteome</keyword>
<dbReference type="EMBL" id="JACIDW010000013">
    <property type="protein sequence ID" value="MBB3966038.1"/>
    <property type="molecule type" value="Genomic_DNA"/>
</dbReference>
<dbReference type="AlphaFoldDB" id="A0A7W6GBT4"/>
<evidence type="ECO:0008006" key="3">
    <source>
        <dbReference type="Google" id="ProtNLM"/>
    </source>
</evidence>
<name>A0A7W6GBT4_9HYPH</name>
<sequence>MKALEYRAALAVLGLTTAGVENLFGVDQITSRHWATGEQDVPRAVSLCLLLMASHNLSVVQAQILADSVDVPLAKSA</sequence>
<proteinExistence type="predicted"/>
<reference evidence="1 2" key="1">
    <citation type="submission" date="2020-08" db="EMBL/GenBank/DDBJ databases">
        <title>Genomic Encyclopedia of Type Strains, Phase IV (KMG-IV): sequencing the most valuable type-strain genomes for metagenomic binning, comparative biology and taxonomic classification.</title>
        <authorList>
            <person name="Goeker M."/>
        </authorList>
    </citation>
    <scope>NUCLEOTIDE SEQUENCE [LARGE SCALE GENOMIC DNA]</scope>
    <source>
        <strain evidence="1 2">DSM 26575</strain>
    </source>
</reference>